<keyword evidence="3" id="KW-1133">Transmembrane helix</keyword>
<evidence type="ECO:0000256" key="3">
    <source>
        <dbReference type="SAM" id="Phobius"/>
    </source>
</evidence>
<dbReference type="InterPro" id="IPR003362">
    <property type="entry name" value="Bact_transf"/>
</dbReference>
<keyword evidence="3" id="KW-0472">Membrane</keyword>
<keyword evidence="5" id="KW-0808">Transferase</keyword>
<dbReference type="OrthoDB" id="9808602at2"/>
<reference evidence="5 6" key="1">
    <citation type="submission" date="2018-09" db="EMBL/GenBank/DDBJ databases">
        <title>Altererythrobacter spongiae sp. nov., isolated from a marine sponge.</title>
        <authorList>
            <person name="Zhuang L."/>
            <person name="Luo L."/>
        </authorList>
    </citation>
    <scope>NUCLEOTIDE SEQUENCE [LARGE SCALE GENOMIC DNA]</scope>
    <source>
        <strain evidence="5 6">HN-Y73</strain>
    </source>
</reference>
<protein>
    <submittedName>
        <fullName evidence="5">WecB/TagA/CpsF family glycosyltransferase</fullName>
    </submittedName>
</protein>
<sequence length="474" mass="52566">MSLENGAVLSPEQALDLIAERSKLSLRRETLFNLPLIHARRNEIAGEIVRRAGFGARTTINFVNAHCINTLYRDPAYEQALRFSDLILPDGSGMRIAARMSDVAMGDNLNGTDLFPEICEAASRTGASIYLLGGAPGIARDAALTMVNRYNTLRLAGTMHGYFKPEDEDALIDRINASGADILFVGFGVPLQEKWIERNRERLDAAVVLGVGGLFDYYSGRIARAPAPVRAIGCEWAWRLAMEPRRLAKRYLLGNAMFLFHAAFEGARCRGYTEQASLASKRAMDLAITLMAMLVLLPVFLAVALAIKLDDGGPVLFRQTRIGEGGRNFQMLKFRSMRCDAEHHRAALLAQSDRDSTCFKMKHDPRITRIGRFLRRLSIDELPQLLNVLKGEMSLVGPRPALPAEAEQYRGEEWMRLAGKPGITCIWQVSGRAEIAFGEQVLMDRAYLAQRSLMSDCALLFRTVPAVLSGRGAY</sequence>
<evidence type="ECO:0000259" key="4">
    <source>
        <dbReference type="Pfam" id="PF02397"/>
    </source>
</evidence>
<proteinExistence type="inferred from homology"/>
<dbReference type="Pfam" id="PF03808">
    <property type="entry name" value="Glyco_tran_WecG"/>
    <property type="match status" value="1"/>
</dbReference>
<gene>
    <name evidence="5" type="ORF">D6851_15110</name>
</gene>
<feature type="transmembrane region" description="Helical" evidence="3">
    <location>
        <begin position="286"/>
        <end position="307"/>
    </location>
</feature>
<evidence type="ECO:0000256" key="2">
    <source>
        <dbReference type="ARBA" id="ARBA00023169"/>
    </source>
</evidence>
<dbReference type="NCBIfam" id="TIGR00696">
    <property type="entry name" value="wecG_tagA_cpsF"/>
    <property type="match status" value="1"/>
</dbReference>
<dbReference type="GO" id="GO:0000271">
    <property type="term" value="P:polysaccharide biosynthetic process"/>
    <property type="evidence" value="ECO:0007669"/>
    <property type="project" value="UniProtKB-KW"/>
</dbReference>
<evidence type="ECO:0000256" key="1">
    <source>
        <dbReference type="ARBA" id="ARBA00006464"/>
    </source>
</evidence>
<dbReference type="PANTHER" id="PTHR30576">
    <property type="entry name" value="COLANIC BIOSYNTHESIS UDP-GLUCOSE LIPID CARRIER TRANSFERASE"/>
    <property type="match status" value="1"/>
</dbReference>
<dbReference type="InterPro" id="IPR004629">
    <property type="entry name" value="WecG_TagA_CpsF"/>
</dbReference>
<keyword evidence="6" id="KW-1185">Reference proteome</keyword>
<dbReference type="Proteomes" id="UP000284395">
    <property type="component" value="Unassembled WGS sequence"/>
</dbReference>
<organism evidence="5 6">
    <name type="scientific">Altericroceibacterium spongiae</name>
    <dbReference type="NCBI Taxonomy" id="2320269"/>
    <lineage>
        <taxon>Bacteria</taxon>
        <taxon>Pseudomonadati</taxon>
        <taxon>Pseudomonadota</taxon>
        <taxon>Alphaproteobacteria</taxon>
        <taxon>Sphingomonadales</taxon>
        <taxon>Erythrobacteraceae</taxon>
        <taxon>Altericroceibacterium</taxon>
    </lineage>
</organism>
<feature type="domain" description="Bacterial sugar transferase" evidence="4">
    <location>
        <begin position="281"/>
        <end position="468"/>
    </location>
</feature>
<dbReference type="AlphaFoldDB" id="A0A420ECA4"/>
<keyword evidence="2" id="KW-0270">Exopolysaccharide synthesis</keyword>
<dbReference type="EMBL" id="RAPF01000010">
    <property type="protein sequence ID" value="RKF18317.1"/>
    <property type="molecule type" value="Genomic_DNA"/>
</dbReference>
<dbReference type="Pfam" id="PF02397">
    <property type="entry name" value="Bac_transf"/>
    <property type="match status" value="1"/>
</dbReference>
<name>A0A420ECA4_9SPHN</name>
<dbReference type="CDD" id="cd06533">
    <property type="entry name" value="Glyco_transf_WecG_TagA"/>
    <property type="match status" value="1"/>
</dbReference>
<dbReference type="PANTHER" id="PTHR30576:SF10">
    <property type="entry name" value="SLL5057 PROTEIN"/>
    <property type="match status" value="1"/>
</dbReference>
<comment type="similarity">
    <text evidence="1">Belongs to the bacterial sugar transferase family.</text>
</comment>
<dbReference type="GO" id="GO:0016780">
    <property type="term" value="F:phosphotransferase activity, for other substituted phosphate groups"/>
    <property type="evidence" value="ECO:0007669"/>
    <property type="project" value="TreeGrafter"/>
</dbReference>
<comment type="caution">
    <text evidence="5">The sequence shown here is derived from an EMBL/GenBank/DDBJ whole genome shotgun (WGS) entry which is preliminary data.</text>
</comment>
<accession>A0A420ECA4</accession>
<keyword evidence="3" id="KW-0812">Transmembrane</keyword>
<evidence type="ECO:0000313" key="5">
    <source>
        <dbReference type="EMBL" id="RKF18317.1"/>
    </source>
</evidence>
<evidence type="ECO:0000313" key="6">
    <source>
        <dbReference type="Proteomes" id="UP000284395"/>
    </source>
</evidence>